<dbReference type="HOGENOM" id="CLU_2423945_0_0_4"/>
<evidence type="ECO:0000313" key="1">
    <source>
        <dbReference type="EMBL" id="ABB73370.1"/>
    </source>
</evidence>
<reference evidence="2 4" key="4">
    <citation type="submission" date="2016-10" db="EMBL/GenBank/DDBJ databases">
        <authorList>
            <person name="de Groot N.N."/>
        </authorList>
    </citation>
    <scope>NUCLEOTIDE SEQUENCE [LARGE SCALE GENOMIC DNA]</scope>
    <source>
        <strain evidence="2 4">Nl13</strain>
    </source>
</reference>
<evidence type="ECO:0000313" key="4">
    <source>
        <dbReference type="Proteomes" id="UP000236751"/>
    </source>
</evidence>
<dbReference type="KEGG" id="nmu:Nmul_A0061"/>
<dbReference type="Proteomes" id="UP000002718">
    <property type="component" value="Chromosome"/>
</dbReference>
<organism evidence="1 3">
    <name type="scientific">Nitrosospira multiformis (strain ATCC 25196 / NCIMB 11849 / C 71)</name>
    <dbReference type="NCBI Taxonomy" id="323848"/>
    <lineage>
        <taxon>Bacteria</taxon>
        <taxon>Pseudomonadati</taxon>
        <taxon>Pseudomonadota</taxon>
        <taxon>Betaproteobacteria</taxon>
        <taxon>Nitrosomonadales</taxon>
        <taxon>Nitrosomonadaceae</taxon>
        <taxon>Nitrosospira</taxon>
    </lineage>
</organism>
<keyword evidence="3" id="KW-1185">Reference proteome</keyword>
<accession>Q2YD01</accession>
<proteinExistence type="predicted"/>
<sequence>MARQNAQVVALQASTTNKLIEAQDMLCEATYVAEFLSGALSNRAELESRLELSAPEAYGFIYTLQNLIKQIEKASALLDEHDAEQQKAGGS</sequence>
<reference evidence="1" key="1">
    <citation type="submission" date="2005-08" db="EMBL/GenBank/DDBJ databases">
        <title>Complete sequence of Chromosome 1 of Nitrosospira multiformis ATCC 25196.</title>
        <authorList>
            <consortium name="US DOE Joint Genome Institute"/>
            <person name="Copeland A."/>
            <person name="Lucas S."/>
            <person name="Lapidus A."/>
            <person name="Barry K."/>
            <person name="Detter J.C."/>
            <person name="Glavina T."/>
            <person name="Hammon N."/>
            <person name="Israni S."/>
            <person name="Pitluck S."/>
            <person name="Chain P."/>
            <person name="Malfatti S."/>
            <person name="Shin M."/>
            <person name="Vergez L."/>
            <person name="Schmutz J."/>
            <person name="Larimer F."/>
            <person name="Land M."/>
            <person name="Hauser L."/>
            <person name="Kyrpides N."/>
            <person name="Lykidis A."/>
            <person name="Richardson P."/>
        </authorList>
    </citation>
    <scope>NUCLEOTIDE SEQUENCE</scope>
    <source>
        <strain evidence="1">ATCC 25196</strain>
    </source>
</reference>
<gene>
    <name evidence="1" type="ordered locus">Nmul_A0061</name>
    <name evidence="2" type="ORF">SAMN05216403_14115</name>
</gene>
<dbReference type="OrthoDB" id="9958083at2"/>
<dbReference type="EMBL" id="CP000103">
    <property type="protein sequence ID" value="ABB73370.1"/>
    <property type="molecule type" value="Genomic_DNA"/>
</dbReference>
<reference evidence="1 3" key="3">
    <citation type="journal article" date="2008" name="Appl. Environ. Microbiol.">
        <title>Complete genome sequence of Nitrosospira multiformis, an ammonia-oxidizing bacterium from the soil environment.</title>
        <authorList>
            <person name="Norton J.M."/>
            <person name="Klotz M.G."/>
            <person name="Stein L.Y."/>
            <person name="Arp D.J."/>
            <person name="Bottomley P.J."/>
            <person name="Chain P.S."/>
            <person name="Hauser L.J."/>
            <person name="Land M.L."/>
            <person name="Larimer F.W."/>
            <person name="Shin M.W."/>
            <person name="Starkenburg S.R."/>
        </authorList>
    </citation>
    <scope>NUCLEOTIDE SEQUENCE [LARGE SCALE GENOMIC DNA]</scope>
    <source>
        <strain evidence="1">ATCC 25196</strain>
        <strain evidence="3">ATCC 25196 / NCIMB 11849 / C 71</strain>
    </source>
</reference>
<protein>
    <submittedName>
        <fullName evidence="1">Uncharacterized protein</fullName>
    </submittedName>
</protein>
<evidence type="ECO:0000313" key="3">
    <source>
        <dbReference type="Proteomes" id="UP000002718"/>
    </source>
</evidence>
<dbReference type="EMBL" id="FNVK01000041">
    <property type="protein sequence ID" value="SEG17286.1"/>
    <property type="molecule type" value="Genomic_DNA"/>
</dbReference>
<dbReference type="STRING" id="323848.Nmul_A0061"/>
<dbReference type="Proteomes" id="UP000236751">
    <property type="component" value="Unassembled WGS sequence"/>
</dbReference>
<evidence type="ECO:0000313" key="2">
    <source>
        <dbReference type="EMBL" id="SEG17286.1"/>
    </source>
</evidence>
<reference evidence="3" key="2">
    <citation type="submission" date="2005-08" db="EMBL/GenBank/DDBJ databases">
        <title>Complete sequence of chromosome 1 of Nitrosospira multiformis ATCC 25196.</title>
        <authorList>
            <person name="Copeland A."/>
            <person name="Lucas S."/>
            <person name="Lapidus A."/>
            <person name="Barry K."/>
            <person name="Detter J.C."/>
            <person name="Glavina T."/>
            <person name="Hammon N."/>
            <person name="Israni S."/>
            <person name="Pitluck S."/>
            <person name="Chain P."/>
            <person name="Malfatti S."/>
            <person name="Shin M."/>
            <person name="Vergez L."/>
            <person name="Schmutz J."/>
            <person name="Larimer F."/>
            <person name="Land M."/>
            <person name="Hauser L."/>
            <person name="Kyrpides N."/>
            <person name="Lykidis A."/>
            <person name="Richardson P."/>
        </authorList>
    </citation>
    <scope>NUCLEOTIDE SEQUENCE [LARGE SCALE GENOMIC DNA]</scope>
    <source>
        <strain evidence="3">ATCC 25196 / NCIMB 11849 / C 71</strain>
    </source>
</reference>
<name>Q2YD01_NITMU</name>
<dbReference type="AlphaFoldDB" id="Q2YD01"/>
<dbReference type="RefSeq" id="WP_011379425.1">
    <property type="nucleotide sequence ID" value="NC_007614.1"/>
</dbReference>